<comment type="caution">
    <text evidence="3">The sequence shown here is derived from an EMBL/GenBank/DDBJ whole genome shotgun (WGS) entry which is preliminary data.</text>
</comment>
<dbReference type="Proteomes" id="UP000283785">
    <property type="component" value="Unassembled WGS sequence"/>
</dbReference>
<name>A0AA92TXG0_9BACT</name>
<evidence type="ECO:0000256" key="1">
    <source>
        <dbReference type="SAM" id="SignalP"/>
    </source>
</evidence>
<dbReference type="PROSITE" id="PS00018">
    <property type="entry name" value="EF_HAND_1"/>
    <property type="match status" value="1"/>
</dbReference>
<protein>
    <submittedName>
        <fullName evidence="3">Caspase family protein</fullName>
    </submittedName>
</protein>
<evidence type="ECO:0000313" key="4">
    <source>
        <dbReference type="Proteomes" id="UP000283785"/>
    </source>
</evidence>
<dbReference type="InterPro" id="IPR001309">
    <property type="entry name" value="Pept_C14_p20"/>
</dbReference>
<sequence>MKRLVLTCLSAFLLTTTALAQKTYAIITGVSNYEGTANDLTQSTKDAKSLASLYKSKGATVVLLTSQNATRANVIAAIRKVRNIATSNDRIVFSYSGHGMENIICTYASTSSQMLSYNELFRELDQCPAKDIVCYIDACYSGTAANNMHSKNFVSANEKAWENIMKSNPRYIVYLSSRSSETSSESPLVGSGLMTNGIMKGLRGKADSDGDKNITAIELFKYIHKDVQLHNKRQHPQLVTSKALYNNVLMSW</sequence>
<dbReference type="GO" id="GO:0006508">
    <property type="term" value="P:proteolysis"/>
    <property type="evidence" value="ECO:0007669"/>
    <property type="project" value="InterPro"/>
</dbReference>
<dbReference type="GO" id="GO:0005737">
    <property type="term" value="C:cytoplasm"/>
    <property type="evidence" value="ECO:0007669"/>
    <property type="project" value="TreeGrafter"/>
</dbReference>
<dbReference type="PROSITE" id="PS50208">
    <property type="entry name" value="CASPASE_P20"/>
    <property type="match status" value="1"/>
</dbReference>
<keyword evidence="1" id="KW-0732">Signal</keyword>
<evidence type="ECO:0000313" key="3">
    <source>
        <dbReference type="EMBL" id="RGW42627.1"/>
    </source>
</evidence>
<dbReference type="PANTHER" id="PTHR48104:SF30">
    <property type="entry name" value="METACASPASE-1"/>
    <property type="match status" value="1"/>
</dbReference>
<reference evidence="3 4" key="1">
    <citation type="submission" date="2018-08" db="EMBL/GenBank/DDBJ databases">
        <title>A genome reference for cultivated species of the human gut microbiota.</title>
        <authorList>
            <person name="Zou Y."/>
            <person name="Xue W."/>
            <person name="Luo G."/>
        </authorList>
    </citation>
    <scope>NUCLEOTIDE SEQUENCE [LARGE SCALE GENOMIC DNA]</scope>
    <source>
        <strain evidence="3 4">AF12-50</strain>
    </source>
</reference>
<dbReference type="Gene3D" id="3.40.50.1460">
    <property type="match status" value="1"/>
</dbReference>
<dbReference type="InterPro" id="IPR011600">
    <property type="entry name" value="Pept_C14_caspase"/>
</dbReference>
<accession>A0AA92TXG0</accession>
<dbReference type="GO" id="GO:0004197">
    <property type="term" value="F:cysteine-type endopeptidase activity"/>
    <property type="evidence" value="ECO:0007669"/>
    <property type="project" value="InterPro"/>
</dbReference>
<proteinExistence type="predicted"/>
<dbReference type="SUPFAM" id="SSF52129">
    <property type="entry name" value="Caspase-like"/>
    <property type="match status" value="1"/>
</dbReference>
<dbReference type="EMBL" id="QSAG01000014">
    <property type="protein sequence ID" value="RGW42627.1"/>
    <property type="molecule type" value="Genomic_DNA"/>
</dbReference>
<dbReference type="RefSeq" id="WP_118064960.1">
    <property type="nucleotide sequence ID" value="NZ_JAHOEA010000006.1"/>
</dbReference>
<organism evidence="3 4">
    <name type="scientific">Segatella copri</name>
    <dbReference type="NCBI Taxonomy" id="165179"/>
    <lineage>
        <taxon>Bacteria</taxon>
        <taxon>Pseudomonadati</taxon>
        <taxon>Bacteroidota</taxon>
        <taxon>Bacteroidia</taxon>
        <taxon>Bacteroidales</taxon>
        <taxon>Prevotellaceae</taxon>
        <taxon>Segatella</taxon>
    </lineage>
</organism>
<gene>
    <name evidence="3" type="ORF">DWV76_08640</name>
</gene>
<dbReference type="InterPro" id="IPR018247">
    <property type="entry name" value="EF_Hand_1_Ca_BS"/>
</dbReference>
<dbReference type="InterPro" id="IPR050452">
    <property type="entry name" value="Metacaspase"/>
</dbReference>
<feature type="signal peptide" evidence="1">
    <location>
        <begin position="1"/>
        <end position="20"/>
    </location>
</feature>
<dbReference type="AlphaFoldDB" id="A0AA92TXG0"/>
<dbReference type="Pfam" id="PF00656">
    <property type="entry name" value="Peptidase_C14"/>
    <property type="match status" value="1"/>
</dbReference>
<dbReference type="InterPro" id="IPR029030">
    <property type="entry name" value="Caspase-like_dom_sf"/>
</dbReference>
<evidence type="ECO:0000259" key="2">
    <source>
        <dbReference type="PROSITE" id="PS50208"/>
    </source>
</evidence>
<feature type="chain" id="PRO_5041723737" evidence="1">
    <location>
        <begin position="21"/>
        <end position="252"/>
    </location>
</feature>
<dbReference type="PANTHER" id="PTHR48104">
    <property type="entry name" value="METACASPASE-4"/>
    <property type="match status" value="1"/>
</dbReference>
<feature type="domain" description="Caspase family p20" evidence="2">
    <location>
        <begin position="21"/>
        <end position="125"/>
    </location>
</feature>